<feature type="region of interest" description="Disordered" evidence="1">
    <location>
        <begin position="137"/>
        <end position="158"/>
    </location>
</feature>
<comment type="caution">
    <text evidence="2">The sequence shown here is derived from an EMBL/GenBank/DDBJ whole genome shotgun (WGS) entry which is preliminary data.</text>
</comment>
<dbReference type="RefSeq" id="XP_056557033.1">
    <property type="nucleotide sequence ID" value="XM_056698508.1"/>
</dbReference>
<protein>
    <recommendedName>
        <fullName evidence="4">HNH nuclease domain-containing protein</fullName>
    </recommendedName>
</protein>
<evidence type="ECO:0000256" key="1">
    <source>
        <dbReference type="SAM" id="MobiDB-lite"/>
    </source>
</evidence>
<accession>A0A9W9SGY2</accession>
<name>A0A9W9SGY2_9EURO</name>
<dbReference type="AlphaFoldDB" id="A0A9W9SGY2"/>
<gene>
    <name evidence="2" type="ORF">N7496_005579</name>
</gene>
<feature type="region of interest" description="Disordered" evidence="1">
    <location>
        <begin position="174"/>
        <end position="237"/>
    </location>
</feature>
<reference evidence="2" key="1">
    <citation type="submission" date="2022-11" db="EMBL/GenBank/DDBJ databases">
        <authorList>
            <person name="Petersen C."/>
        </authorList>
    </citation>
    <scope>NUCLEOTIDE SEQUENCE</scope>
    <source>
        <strain evidence="2">IBT 29864</strain>
    </source>
</reference>
<organism evidence="2 3">
    <name type="scientific">Penicillium cataractarum</name>
    <dbReference type="NCBI Taxonomy" id="2100454"/>
    <lineage>
        <taxon>Eukaryota</taxon>
        <taxon>Fungi</taxon>
        <taxon>Dikarya</taxon>
        <taxon>Ascomycota</taxon>
        <taxon>Pezizomycotina</taxon>
        <taxon>Eurotiomycetes</taxon>
        <taxon>Eurotiomycetidae</taxon>
        <taxon>Eurotiales</taxon>
        <taxon>Aspergillaceae</taxon>
        <taxon>Penicillium</taxon>
    </lineage>
</organism>
<reference evidence="2" key="2">
    <citation type="journal article" date="2023" name="IMA Fungus">
        <title>Comparative genomic study of the Penicillium genus elucidates a diverse pangenome and 15 lateral gene transfer events.</title>
        <authorList>
            <person name="Petersen C."/>
            <person name="Sorensen T."/>
            <person name="Nielsen M.R."/>
            <person name="Sondergaard T.E."/>
            <person name="Sorensen J.L."/>
            <person name="Fitzpatrick D.A."/>
            <person name="Frisvad J.C."/>
            <person name="Nielsen K.L."/>
        </authorList>
    </citation>
    <scope>NUCLEOTIDE SEQUENCE</scope>
    <source>
        <strain evidence="2">IBT 29864</strain>
    </source>
</reference>
<dbReference type="OrthoDB" id="4436136at2759"/>
<evidence type="ECO:0008006" key="4">
    <source>
        <dbReference type="Google" id="ProtNLM"/>
    </source>
</evidence>
<evidence type="ECO:0000313" key="3">
    <source>
        <dbReference type="Proteomes" id="UP001147782"/>
    </source>
</evidence>
<feature type="compositionally biased region" description="Basic and acidic residues" evidence="1">
    <location>
        <begin position="196"/>
        <end position="216"/>
    </location>
</feature>
<proteinExistence type="predicted"/>
<keyword evidence="3" id="KW-1185">Reference proteome</keyword>
<dbReference type="Proteomes" id="UP001147782">
    <property type="component" value="Unassembled WGS sequence"/>
</dbReference>
<sequence length="984" mass="108714">MSPSSDPISSLPRSVPPLPLTEAHLALIPLEHQQNIKNKANRRESLETDISAVSVRSTLSEFISKKTDTLIARIEELEAQLDGVGSAPEALGEGIFIEAFGQIVNELAEKSKELMLLKGSERWVEQRLEEQIETQLSTRQLETPQPDDPFHFNQLDLGDHSGLHEEAADKLCERANPHPGKRPRLEGWNDLTPPHDGLRPLDHLRDNRHYPEDSPTERSGQGDLPIDGSQAKGQETPAPWYDDEVISRMYAEMIPQRVVGGYGKERGFKSHDQYKFSKAVLERYDALKEGDGVQKKWCHATGLMWLAKEIKCAHLVPSCMTSDEIAMLFGDKGLKSVLLDPLNGLTLHRNVEVAYDCARIAIVPNRIPIIEGVATEWKCLLVDTSYANKIACSFGDRDIYWRDLNGKKLEFLTPNRPARRYLYFRFLTTYIHTKRKGFTAFTTQFENSSDFWGTPGEYVEKSSLNLLAKNVGIKLPRAVMQNAFDGGGSNHPVEEPRLLAPVAKVISAGKPMSGACNTVKTTVIRKGKDVGIATIWTVSDLGNFMTSTFPSELVSCIAEAAPILHRCLLRLGSFPYHNDPHPALSLDVLRTGMIILLRLDRGKLLDHDNDDASLVYPDRFSAKQRVLLYQSMTEPLGTFAQESRNPEDDYHLAKAIEIITYGNFKRNSRFPTAVSKGPEYSPVEHFPSSNSTFTSGKIPVEDFRLLLRLMLLTQLYVAGIGPENFTSFLSEIEGKTDCLLATFLTGDGLSNAVSFTAFDSALANSMQNLFLGLPRILGPLHSVKPFPPATPPSSVPEAQKVLKELFTPSVTTEPPPKAIIMSLPLLSQLSVSLPQDFPIERPEILLSSQEVDLKCLKGSLSAITKARILLVSGKAGQKAAIFGAYFPKGSSPDTWNKSCVVVQLAPVHRTFHHSGDVVPNKEPDFGDSSRLALAFADVTLVLSEGFAKGSLIAQFGDSTGQELVVDGVEVLSFEGSFVRVNTFE</sequence>
<dbReference type="EMBL" id="JAPZBS010000004">
    <property type="protein sequence ID" value="KAJ5378170.1"/>
    <property type="molecule type" value="Genomic_DNA"/>
</dbReference>
<evidence type="ECO:0000313" key="2">
    <source>
        <dbReference type="EMBL" id="KAJ5378170.1"/>
    </source>
</evidence>
<dbReference type="GeneID" id="81437687"/>